<feature type="domain" description="Lipoxygenase" evidence="4">
    <location>
        <begin position="89"/>
        <end position="644"/>
    </location>
</feature>
<dbReference type="PRINTS" id="PR00087">
    <property type="entry name" value="LIPOXYGENASE"/>
</dbReference>
<dbReference type="AlphaFoldDB" id="A0A8J7HHU6"/>
<evidence type="ECO:0000256" key="3">
    <source>
        <dbReference type="SAM" id="MobiDB-lite"/>
    </source>
</evidence>
<name>A0A8J7HHU6_9CYAN</name>
<dbReference type="InterPro" id="IPR036226">
    <property type="entry name" value="LipOase_C_sf"/>
</dbReference>
<gene>
    <name evidence="5" type="ORF">I8751_09810</name>
</gene>
<evidence type="ECO:0000313" key="5">
    <source>
        <dbReference type="EMBL" id="MBH8552663.1"/>
    </source>
</evidence>
<proteinExistence type="predicted"/>
<keyword evidence="6" id="KW-1185">Reference proteome</keyword>
<dbReference type="SUPFAM" id="SSF48484">
    <property type="entry name" value="Lipoxigenase"/>
    <property type="match status" value="1"/>
</dbReference>
<dbReference type="RefSeq" id="WP_214438968.1">
    <property type="nucleotide sequence ID" value="NZ_JAECZB010000017.1"/>
</dbReference>
<keyword evidence="2" id="KW-0560">Oxidoreductase</keyword>
<dbReference type="GO" id="GO:0046872">
    <property type="term" value="F:metal ion binding"/>
    <property type="evidence" value="ECO:0007669"/>
    <property type="project" value="UniProtKB-KW"/>
</dbReference>
<dbReference type="PANTHER" id="PTHR11771">
    <property type="entry name" value="LIPOXYGENASE"/>
    <property type="match status" value="1"/>
</dbReference>
<dbReference type="InterPro" id="IPR013819">
    <property type="entry name" value="LipOase_C"/>
</dbReference>
<comment type="caution">
    <text evidence="5">The sequence shown here is derived from an EMBL/GenBank/DDBJ whole genome shotgun (WGS) entry which is preliminary data.</text>
</comment>
<keyword evidence="1" id="KW-0479">Metal-binding</keyword>
<dbReference type="InterPro" id="IPR000907">
    <property type="entry name" value="LipOase"/>
</dbReference>
<protein>
    <recommendedName>
        <fullName evidence="4">Lipoxygenase domain-containing protein</fullName>
    </recommendedName>
</protein>
<dbReference type="PROSITE" id="PS51393">
    <property type="entry name" value="LIPOXYGENASE_3"/>
    <property type="match status" value="1"/>
</dbReference>
<accession>A0A8J7HHU6</accession>
<dbReference type="GO" id="GO:0016702">
    <property type="term" value="F:oxidoreductase activity, acting on single donors with incorporation of molecular oxygen, incorporation of two atoms of oxygen"/>
    <property type="evidence" value="ECO:0007669"/>
    <property type="project" value="InterPro"/>
</dbReference>
<reference evidence="5 6" key="1">
    <citation type="journal article" date="2021" name="Int. J. Syst. Evol. Microbiol.">
        <title>Amazonocrinis nigriterrae gen. nov., sp. nov., Atlanticothrix silvestris gen. nov., sp. nov. and Dendronalium phyllosphericum gen. nov., sp. nov., nostocacean cyanobacteria from Brazilian environments.</title>
        <authorList>
            <person name="Alvarenga D.O."/>
            <person name="Andreote A.P.D."/>
            <person name="Branco L.H.Z."/>
            <person name="Delbaje E."/>
            <person name="Cruz R.B."/>
            <person name="Varani A.M."/>
            <person name="Fiore M.F."/>
        </authorList>
    </citation>
    <scope>NUCLEOTIDE SEQUENCE [LARGE SCALE GENOMIC DNA]</scope>
    <source>
        <strain evidence="5 6">CENA357</strain>
    </source>
</reference>
<evidence type="ECO:0000256" key="2">
    <source>
        <dbReference type="ARBA" id="ARBA00023002"/>
    </source>
</evidence>
<dbReference type="EMBL" id="JAECZB010000017">
    <property type="protein sequence ID" value="MBH8552663.1"/>
    <property type="molecule type" value="Genomic_DNA"/>
</dbReference>
<sequence>MGENLMRSPTPKQRRQELIQKYVLSRRTMMALMTVAFTPSLETLLFGENKPSKPKRPDNPNACTPGLETLLSDENKPSKLNQPDNPIIPSLPQQDTRADQQERLLQLGKTREEYQVGLRLPNSARVNTVPPQEAFSEGYNNNRAILSEKIAANQQAFLQNPKPFQGFDDYAALFPILPLPDIAETFRSDDVFARQRLSGCNPMELKNVLALDYNLRYKFGITDEIFQAVLSKTRGRKRIHNKTLDSAIREGGLFVTDYAVLDSVKSKEKQYLCAPIALYYAERIRGDFKLIPIAIQLGQVPGESLLCTPLDGVDWTLAKLIAQMADFYVNQLYRHLGQTHLVIEPIALATVRELAARHPVNVLLKPHLEFTIAINSLADQLLINPGGAVDIILPGTLESSLKLSETGVSEYFKNFNNFALPTNLRQRGVDNSYILQDFPYRDDGLLIWNALEDYVSRYIEIYYKSNRDIREDFELQNWFQALRKPVSEGGFGIVSLPASLTNRDQLIDILTIIIFTAGPQHSAIAWIQYQYMAFIPNIPGALYQPIPTTKGKFADENSLTSFLPGVVPSLTQVQFISLVGTKRDPKTFTDFGTNSFQDPQAIRVLRDLQNRLESIEKRIEILNKRRKECYPAFLPSRMSNSISG</sequence>
<dbReference type="Pfam" id="PF00305">
    <property type="entry name" value="Lipoxygenase"/>
    <property type="match status" value="1"/>
</dbReference>
<evidence type="ECO:0000256" key="1">
    <source>
        <dbReference type="ARBA" id="ARBA00022723"/>
    </source>
</evidence>
<dbReference type="Gene3D" id="1.20.245.10">
    <property type="entry name" value="Lipoxygenase-1, Domain 5"/>
    <property type="match status" value="1"/>
</dbReference>
<dbReference type="Gene3D" id="3.10.450.60">
    <property type="match status" value="1"/>
</dbReference>
<organism evidence="5 6">
    <name type="scientific">Atlanticothrix silvestris CENA357</name>
    <dbReference type="NCBI Taxonomy" id="1725252"/>
    <lineage>
        <taxon>Bacteria</taxon>
        <taxon>Bacillati</taxon>
        <taxon>Cyanobacteriota</taxon>
        <taxon>Cyanophyceae</taxon>
        <taxon>Nostocales</taxon>
        <taxon>Nodulariaceae</taxon>
        <taxon>Atlanticothrix</taxon>
        <taxon>Atlanticothrix silvestris</taxon>
    </lineage>
</organism>
<dbReference type="Proteomes" id="UP000599391">
    <property type="component" value="Unassembled WGS sequence"/>
</dbReference>
<evidence type="ECO:0000259" key="4">
    <source>
        <dbReference type="PROSITE" id="PS51393"/>
    </source>
</evidence>
<dbReference type="GO" id="GO:0034440">
    <property type="term" value="P:lipid oxidation"/>
    <property type="evidence" value="ECO:0007669"/>
    <property type="project" value="InterPro"/>
</dbReference>
<evidence type="ECO:0000313" key="6">
    <source>
        <dbReference type="Proteomes" id="UP000599391"/>
    </source>
</evidence>
<feature type="region of interest" description="Disordered" evidence="3">
    <location>
        <begin position="73"/>
        <end position="99"/>
    </location>
</feature>